<dbReference type="AlphaFoldDB" id="A0A150PM06"/>
<reference evidence="3 4" key="1">
    <citation type="submission" date="2014-02" db="EMBL/GenBank/DDBJ databases">
        <title>The small core and large imbalanced accessory genome model reveals a collaborative survival strategy of Sorangium cellulosum strains in nature.</title>
        <authorList>
            <person name="Han K."/>
            <person name="Peng R."/>
            <person name="Blom J."/>
            <person name="Li Y.-Z."/>
        </authorList>
    </citation>
    <scope>NUCLEOTIDE SEQUENCE [LARGE SCALE GENOMIC DNA]</scope>
    <source>
        <strain evidence="3 4">So0157-18</strain>
    </source>
</reference>
<keyword evidence="2" id="KW-1133">Transmembrane helix</keyword>
<proteinExistence type="predicted"/>
<feature type="transmembrane region" description="Helical" evidence="2">
    <location>
        <begin position="79"/>
        <end position="97"/>
    </location>
</feature>
<feature type="compositionally biased region" description="Basic and acidic residues" evidence="1">
    <location>
        <begin position="25"/>
        <end position="37"/>
    </location>
</feature>
<feature type="transmembrane region" description="Helical" evidence="2">
    <location>
        <begin position="45"/>
        <end position="67"/>
    </location>
</feature>
<feature type="region of interest" description="Disordered" evidence="1">
    <location>
        <begin position="1"/>
        <end position="37"/>
    </location>
</feature>
<name>A0A150PM06_SORCE</name>
<evidence type="ECO:0000256" key="2">
    <source>
        <dbReference type="SAM" id="Phobius"/>
    </source>
</evidence>
<dbReference type="EMBL" id="JELX01002040">
    <property type="protein sequence ID" value="KYF56724.1"/>
    <property type="molecule type" value="Genomic_DNA"/>
</dbReference>
<comment type="caution">
    <text evidence="3">The sequence shown here is derived from an EMBL/GenBank/DDBJ whole genome shotgun (WGS) entry which is preliminary data.</text>
</comment>
<accession>A0A150PM06</accession>
<keyword evidence="2" id="KW-0472">Membrane</keyword>
<keyword evidence="2" id="KW-0812">Transmembrane</keyword>
<evidence type="ECO:0000313" key="4">
    <source>
        <dbReference type="Proteomes" id="UP000075604"/>
    </source>
</evidence>
<protein>
    <submittedName>
        <fullName evidence="3">Uncharacterized protein</fullName>
    </submittedName>
</protein>
<gene>
    <name evidence="3" type="ORF">BE04_24245</name>
</gene>
<sequence length="244" mass="25564">MAADKPVKRKRKGSGSTGQGGEVLLRQRTDPRSERRFEPKASLELALTLLGMSVAALLAGAGVYGQWFRGEEAGAHPAAPYLLVGALLLGAAAGLFGQWSMKPVRVGDAGVALENGPGEIERIGWSEVTGLLLSESALTVQGGGTVIAVPLRAHLAAASRVLSEARKRIPGRVADIKEDALPAPDDAAGEVRPLEPPQVAGLHCKATDKLIAFEADARLCGRCGELYHKDGVPPRCITCEAPLR</sequence>
<evidence type="ECO:0000313" key="3">
    <source>
        <dbReference type="EMBL" id="KYF56724.1"/>
    </source>
</evidence>
<organism evidence="3 4">
    <name type="scientific">Sorangium cellulosum</name>
    <name type="common">Polyangium cellulosum</name>
    <dbReference type="NCBI Taxonomy" id="56"/>
    <lineage>
        <taxon>Bacteria</taxon>
        <taxon>Pseudomonadati</taxon>
        <taxon>Myxococcota</taxon>
        <taxon>Polyangia</taxon>
        <taxon>Polyangiales</taxon>
        <taxon>Polyangiaceae</taxon>
        <taxon>Sorangium</taxon>
    </lineage>
</organism>
<dbReference type="Proteomes" id="UP000075604">
    <property type="component" value="Unassembled WGS sequence"/>
</dbReference>
<evidence type="ECO:0000256" key="1">
    <source>
        <dbReference type="SAM" id="MobiDB-lite"/>
    </source>
</evidence>